<reference evidence="2 3" key="1">
    <citation type="submission" date="2014-12" db="EMBL/GenBank/DDBJ databases">
        <authorList>
            <person name="Neuveglise Cecile"/>
        </authorList>
    </citation>
    <scope>NUCLEOTIDE SEQUENCE [LARGE SCALE GENOMIC DNA]</scope>
    <source>
        <strain evidence="2 3">CBS 12615</strain>
    </source>
</reference>
<dbReference type="HOGENOM" id="CLU_1713590_0_0_1"/>
<organism evidence="2 3">
    <name type="scientific">Lachancea lanzarotensis</name>
    <dbReference type="NCBI Taxonomy" id="1245769"/>
    <lineage>
        <taxon>Eukaryota</taxon>
        <taxon>Fungi</taxon>
        <taxon>Dikarya</taxon>
        <taxon>Ascomycota</taxon>
        <taxon>Saccharomycotina</taxon>
        <taxon>Saccharomycetes</taxon>
        <taxon>Saccharomycetales</taxon>
        <taxon>Saccharomycetaceae</taxon>
        <taxon>Lachancea</taxon>
    </lineage>
</organism>
<dbReference type="RefSeq" id="XP_022626564.1">
    <property type="nucleotide sequence ID" value="XM_022774470.1"/>
</dbReference>
<accession>A0A0C7MSP7</accession>
<evidence type="ECO:0000256" key="1">
    <source>
        <dbReference type="SAM" id="MobiDB-lite"/>
    </source>
</evidence>
<evidence type="ECO:0000313" key="3">
    <source>
        <dbReference type="Proteomes" id="UP000054304"/>
    </source>
</evidence>
<gene>
    <name evidence="2" type="ORF">LALA0_S01e07976g</name>
</gene>
<proteinExistence type="predicted"/>
<feature type="compositionally biased region" description="Low complexity" evidence="1">
    <location>
        <begin position="94"/>
        <end position="119"/>
    </location>
</feature>
<feature type="compositionally biased region" description="Basic residues" evidence="1">
    <location>
        <begin position="121"/>
        <end position="133"/>
    </location>
</feature>
<dbReference type="GeneID" id="34683697"/>
<dbReference type="EMBL" id="LN736360">
    <property type="protein sequence ID" value="CEP60319.1"/>
    <property type="molecule type" value="Genomic_DNA"/>
</dbReference>
<dbReference type="Proteomes" id="UP000054304">
    <property type="component" value="Unassembled WGS sequence"/>
</dbReference>
<evidence type="ECO:0000313" key="2">
    <source>
        <dbReference type="EMBL" id="CEP60319.1"/>
    </source>
</evidence>
<keyword evidence="3" id="KW-1185">Reference proteome</keyword>
<protein>
    <submittedName>
        <fullName evidence="2">LALA0S01e07976g1_1</fullName>
    </submittedName>
</protein>
<dbReference type="OrthoDB" id="10585239at2759"/>
<feature type="region of interest" description="Disordered" evidence="1">
    <location>
        <begin position="63"/>
        <end position="137"/>
    </location>
</feature>
<sequence>MKLNMGPHLALSPRNAIDKTWRYMNGAFNVVKSSGKLVQMIPHHNTGLSTVCKGLRNGEEGSFCAKQTSRSNSDSGSTRRDTVVQRHVARSPISSETTLYTTETTSSSSQSSSHQQDTTSHSRRRRRHRRVAQRVHFEDEVPQDPFIITIPLN</sequence>
<dbReference type="AlphaFoldDB" id="A0A0C7MSP7"/>
<name>A0A0C7MSP7_9SACH</name>
<feature type="compositionally biased region" description="Polar residues" evidence="1">
    <location>
        <begin position="65"/>
        <end position="76"/>
    </location>
</feature>